<dbReference type="STRING" id="1225476.A1D18_03575"/>
<sequence length="255" mass="29418">MLALSVIVIVKDAAKDIQCCLESVKWADEIIILDSGSQDNTLEICRQYTQKIFSTDWPGFGLQKNRALDKAKGKWVLSIDADEALSASLIQEIKQIINNTQEQHDAFAIKRASFFIGKKIRYGDWGRDKVIRLFRRLSHIQFTPAIIHEKLNGYVHLGCLKEVMFHKTMETISQVLVKLDHYSSFGALMAYHQRKKSSLFKAILHTMWCFIRGYLLRLGFLDGREGFILAVSNALGVFYRYVKLIYLYHRINHVS</sequence>
<evidence type="ECO:0000313" key="3">
    <source>
        <dbReference type="EMBL" id="OIZ95186.1"/>
    </source>
</evidence>
<dbReference type="AlphaFoldDB" id="A0A1J8NJV5"/>
<dbReference type="GO" id="GO:0016740">
    <property type="term" value="F:transferase activity"/>
    <property type="evidence" value="ECO:0007669"/>
    <property type="project" value="UniProtKB-KW"/>
</dbReference>
<gene>
    <name evidence="3" type="ORF">A1D18_03575</name>
</gene>
<dbReference type="InterPro" id="IPR001173">
    <property type="entry name" value="Glyco_trans_2-like"/>
</dbReference>
<dbReference type="Gene3D" id="3.90.550.10">
    <property type="entry name" value="Spore Coat Polysaccharide Biosynthesis Protein SpsA, Chain A"/>
    <property type="match status" value="1"/>
</dbReference>
<evidence type="ECO:0000256" key="1">
    <source>
        <dbReference type="ARBA" id="ARBA00038494"/>
    </source>
</evidence>
<dbReference type="OrthoDB" id="9815923at2"/>
<dbReference type="InterPro" id="IPR029044">
    <property type="entry name" value="Nucleotide-diphossugar_trans"/>
</dbReference>
<dbReference type="Proteomes" id="UP000183924">
    <property type="component" value="Unassembled WGS sequence"/>
</dbReference>
<accession>A0A1J8NJV5</accession>
<dbReference type="CDD" id="cd02511">
    <property type="entry name" value="Beta4Glucosyltransferase"/>
    <property type="match status" value="1"/>
</dbReference>
<reference evidence="3 4" key="1">
    <citation type="submission" date="2016-03" db="EMBL/GenBank/DDBJ databases">
        <title>Comparative genomics of Rickettsiella.</title>
        <authorList>
            <person name="Chandler C."/>
            <person name="Wang Y."/>
        </authorList>
    </citation>
    <scope>NUCLEOTIDE SEQUENCE [LARGE SCALE GENOMIC DNA]</scope>
    <source>
        <strain evidence="3 4">RCFS May 2013</strain>
    </source>
</reference>
<dbReference type="PANTHER" id="PTHR43630">
    <property type="entry name" value="POLY-BETA-1,6-N-ACETYL-D-GLUCOSAMINE SYNTHASE"/>
    <property type="match status" value="1"/>
</dbReference>
<name>A0A1J8NJV5_9COXI</name>
<protein>
    <submittedName>
        <fullName evidence="3">Glycosyl transferase family 2</fullName>
    </submittedName>
</protein>
<organism evidence="3 4">
    <name type="scientific">Candidatus Rickettsiella isopodorum</name>
    <dbReference type="NCBI Taxonomy" id="1225476"/>
    <lineage>
        <taxon>Bacteria</taxon>
        <taxon>Pseudomonadati</taxon>
        <taxon>Pseudomonadota</taxon>
        <taxon>Gammaproteobacteria</taxon>
        <taxon>Legionellales</taxon>
        <taxon>Coxiellaceae</taxon>
        <taxon>Rickettsiella</taxon>
    </lineage>
</organism>
<dbReference type="PANTHER" id="PTHR43630:SF2">
    <property type="entry name" value="GLYCOSYLTRANSFERASE"/>
    <property type="match status" value="1"/>
</dbReference>
<evidence type="ECO:0000313" key="4">
    <source>
        <dbReference type="Proteomes" id="UP000183924"/>
    </source>
</evidence>
<dbReference type="SUPFAM" id="SSF53448">
    <property type="entry name" value="Nucleotide-diphospho-sugar transferases"/>
    <property type="match status" value="1"/>
</dbReference>
<dbReference type="EMBL" id="LUKY01000032">
    <property type="protein sequence ID" value="OIZ95186.1"/>
    <property type="molecule type" value="Genomic_DNA"/>
</dbReference>
<feature type="domain" description="Glycosyltransferase 2-like" evidence="2">
    <location>
        <begin position="5"/>
        <end position="103"/>
    </location>
</feature>
<dbReference type="Pfam" id="PF00535">
    <property type="entry name" value="Glycos_transf_2"/>
    <property type="match status" value="1"/>
</dbReference>
<dbReference type="RefSeq" id="WP_071662446.1">
    <property type="nucleotide sequence ID" value="NZ_LUKY01000032.1"/>
</dbReference>
<evidence type="ECO:0000259" key="2">
    <source>
        <dbReference type="Pfam" id="PF00535"/>
    </source>
</evidence>
<comment type="caution">
    <text evidence="3">The sequence shown here is derived from an EMBL/GenBank/DDBJ whole genome shotgun (WGS) entry which is preliminary data.</text>
</comment>
<proteinExistence type="inferred from homology"/>
<comment type="similarity">
    <text evidence="1">Belongs to the glycosyltransferase 2 family. WaaE/KdtX subfamily.</text>
</comment>
<keyword evidence="4" id="KW-1185">Reference proteome</keyword>
<keyword evidence="3" id="KW-0808">Transferase</keyword>